<organism evidence="11 12">
    <name type="scientific">Sphingobium fluviale</name>
    <dbReference type="NCBI Taxonomy" id="2506423"/>
    <lineage>
        <taxon>Bacteria</taxon>
        <taxon>Pseudomonadati</taxon>
        <taxon>Pseudomonadota</taxon>
        <taxon>Alphaproteobacteria</taxon>
        <taxon>Sphingomonadales</taxon>
        <taxon>Sphingomonadaceae</taxon>
        <taxon>Sphingobium</taxon>
    </lineage>
</organism>
<comment type="similarity">
    <text evidence="2">Belongs to the outer membrane factor (OMF) (TC 1.B.17) family.</text>
</comment>
<dbReference type="GO" id="GO:0015288">
    <property type="term" value="F:porin activity"/>
    <property type="evidence" value="ECO:0007669"/>
    <property type="project" value="TreeGrafter"/>
</dbReference>
<evidence type="ECO:0000313" key="11">
    <source>
        <dbReference type="EMBL" id="RXR29460.1"/>
    </source>
</evidence>
<evidence type="ECO:0000256" key="1">
    <source>
        <dbReference type="ARBA" id="ARBA00004442"/>
    </source>
</evidence>
<dbReference type="Gene3D" id="1.20.1600.10">
    <property type="entry name" value="Outer membrane efflux proteins (OEP)"/>
    <property type="match status" value="1"/>
</dbReference>
<keyword evidence="10" id="KW-0732">Signal</keyword>
<feature type="region of interest" description="Disordered" evidence="9">
    <location>
        <begin position="75"/>
        <end position="102"/>
    </location>
</feature>
<evidence type="ECO:0000256" key="3">
    <source>
        <dbReference type="ARBA" id="ARBA00022448"/>
    </source>
</evidence>
<dbReference type="PANTHER" id="PTHR30026:SF22">
    <property type="entry name" value="OUTER MEMBRANE EFFLUX PROTEIN"/>
    <property type="match status" value="1"/>
</dbReference>
<keyword evidence="3" id="KW-0813">Transport</keyword>
<feature type="chain" id="PRO_5020822457" description="TolC family protein" evidence="10">
    <location>
        <begin position="36"/>
        <end position="519"/>
    </location>
</feature>
<dbReference type="AlphaFoldDB" id="A0A4Q1KJD4"/>
<evidence type="ECO:0000256" key="5">
    <source>
        <dbReference type="ARBA" id="ARBA00022692"/>
    </source>
</evidence>
<dbReference type="InterPro" id="IPR051906">
    <property type="entry name" value="TolC-like"/>
</dbReference>
<dbReference type="GO" id="GO:0009279">
    <property type="term" value="C:cell outer membrane"/>
    <property type="evidence" value="ECO:0007669"/>
    <property type="project" value="UniProtKB-SubCell"/>
</dbReference>
<keyword evidence="7" id="KW-0998">Cell outer membrane</keyword>
<feature type="coiled-coil region" evidence="8">
    <location>
        <begin position="393"/>
        <end position="445"/>
    </location>
</feature>
<keyword evidence="4" id="KW-1134">Transmembrane beta strand</keyword>
<feature type="signal peptide" evidence="10">
    <location>
        <begin position="1"/>
        <end position="35"/>
    </location>
</feature>
<evidence type="ECO:0000256" key="6">
    <source>
        <dbReference type="ARBA" id="ARBA00023136"/>
    </source>
</evidence>
<keyword evidence="6" id="KW-0472">Membrane</keyword>
<dbReference type="SUPFAM" id="SSF56954">
    <property type="entry name" value="Outer membrane efflux proteins (OEP)"/>
    <property type="match status" value="1"/>
</dbReference>
<gene>
    <name evidence="11" type="ORF">EQG66_05770</name>
</gene>
<dbReference type="PANTHER" id="PTHR30026">
    <property type="entry name" value="OUTER MEMBRANE PROTEIN TOLC"/>
    <property type="match status" value="1"/>
</dbReference>
<evidence type="ECO:0000313" key="12">
    <source>
        <dbReference type="Proteomes" id="UP000290958"/>
    </source>
</evidence>
<dbReference type="OrthoDB" id="9814637at2"/>
<feature type="compositionally biased region" description="Polar residues" evidence="9">
    <location>
        <begin position="77"/>
        <end position="93"/>
    </location>
</feature>
<evidence type="ECO:0008006" key="13">
    <source>
        <dbReference type="Google" id="ProtNLM"/>
    </source>
</evidence>
<dbReference type="GO" id="GO:0015562">
    <property type="term" value="F:efflux transmembrane transporter activity"/>
    <property type="evidence" value="ECO:0007669"/>
    <property type="project" value="InterPro"/>
</dbReference>
<dbReference type="Proteomes" id="UP000290958">
    <property type="component" value="Unassembled WGS sequence"/>
</dbReference>
<comment type="caution">
    <text evidence="11">The sequence shown here is derived from an EMBL/GenBank/DDBJ whole genome shotgun (WGS) entry which is preliminary data.</text>
</comment>
<dbReference type="InterPro" id="IPR003423">
    <property type="entry name" value="OMP_efflux"/>
</dbReference>
<accession>A0A4Q1KJD4</accession>
<dbReference type="NCBIfam" id="TIGR01844">
    <property type="entry name" value="type_I_sec_TolC"/>
    <property type="match status" value="1"/>
</dbReference>
<keyword evidence="8" id="KW-0175">Coiled coil</keyword>
<comment type="subcellular location">
    <subcellularLocation>
        <location evidence="1">Cell outer membrane</location>
    </subcellularLocation>
</comment>
<proteinExistence type="inferred from homology"/>
<reference evidence="12" key="1">
    <citation type="submission" date="2019-01" db="EMBL/GenBank/DDBJ databases">
        <title>Cytophagaceae bacterium strain CAR-16.</title>
        <authorList>
            <person name="Chen W.-M."/>
        </authorList>
    </citation>
    <scope>NUCLEOTIDE SEQUENCE [LARGE SCALE GENOMIC DNA]</scope>
    <source>
        <strain evidence="12">CHR27</strain>
    </source>
</reference>
<dbReference type="GO" id="GO:1990281">
    <property type="term" value="C:efflux pump complex"/>
    <property type="evidence" value="ECO:0007669"/>
    <property type="project" value="TreeGrafter"/>
</dbReference>
<evidence type="ECO:0000256" key="4">
    <source>
        <dbReference type="ARBA" id="ARBA00022452"/>
    </source>
</evidence>
<evidence type="ECO:0000256" key="8">
    <source>
        <dbReference type="SAM" id="Coils"/>
    </source>
</evidence>
<name>A0A4Q1KJD4_9SPHN</name>
<evidence type="ECO:0000256" key="7">
    <source>
        <dbReference type="ARBA" id="ARBA00023237"/>
    </source>
</evidence>
<dbReference type="RefSeq" id="WP_129403649.1">
    <property type="nucleotide sequence ID" value="NZ_SBKP01000004.1"/>
</dbReference>
<evidence type="ECO:0000256" key="9">
    <source>
        <dbReference type="SAM" id="MobiDB-lite"/>
    </source>
</evidence>
<evidence type="ECO:0000256" key="10">
    <source>
        <dbReference type="SAM" id="SignalP"/>
    </source>
</evidence>
<sequence>MAKQSITRAMAGGLRYGASAMTIALTALPAISVHAEDGSAPGGWGAYSARLHDPYADPQSTKEGAVMIAAVIAQPDQARSSEQGGSAQLQETPANEEPPAGTVESLRASIVQALRENPEIQIALARQDDARYGVHEAWSGYLPHVDMTVAIGKEYNQPDFGRTTTLRRTEGVVTVNQNIWDFGTTANDIARARASYRSAQWSTRERIEAIAYDISQAYLNVLERQKLVDLSDQEIAATEKILSMVSIQSDLGLTTPADVSRAKARLDNVKAKLLDRKSALQQAREAYRRLTRRLPGMTVDLPPADKALPASAPAAVAMIDDHNPRMAQAVQDRRSLEKQRASQTGTFFPRVGLVAQGNWKDDVQGPTGTNRDARAMVTVSYSFFNGGRDIATRNRLSARLREADYELDRRRREVEQDIRIDFNALEAARQKISTIENEITATEKVADLYKQQFREGRRSVFDLLDSQQILFDAKARRLTNNTDKMLAEFRVLQQLGGLFDLVSDGQPLPKIVMPAPGSK</sequence>
<protein>
    <recommendedName>
        <fullName evidence="13">TolC family protein</fullName>
    </recommendedName>
</protein>
<keyword evidence="12" id="KW-1185">Reference proteome</keyword>
<dbReference type="InterPro" id="IPR010130">
    <property type="entry name" value="T1SS_OMP_TolC"/>
</dbReference>
<dbReference type="Pfam" id="PF02321">
    <property type="entry name" value="OEP"/>
    <property type="match status" value="2"/>
</dbReference>
<evidence type="ECO:0000256" key="2">
    <source>
        <dbReference type="ARBA" id="ARBA00007613"/>
    </source>
</evidence>
<dbReference type="EMBL" id="SBKP01000004">
    <property type="protein sequence ID" value="RXR29460.1"/>
    <property type="molecule type" value="Genomic_DNA"/>
</dbReference>
<keyword evidence="5" id="KW-0812">Transmembrane</keyword>